<accession>A0A438K2A5</accession>
<proteinExistence type="predicted"/>
<dbReference type="AlphaFoldDB" id="A0A438K2A5"/>
<dbReference type="Proteomes" id="UP000288805">
    <property type="component" value="Unassembled WGS sequence"/>
</dbReference>
<name>A0A438K2A5_VITVI</name>
<evidence type="ECO:0000313" key="1">
    <source>
        <dbReference type="EMBL" id="RVX15342.1"/>
    </source>
</evidence>
<dbReference type="EMBL" id="QGNW01000018">
    <property type="protein sequence ID" value="RVX15342.1"/>
    <property type="molecule type" value="Genomic_DNA"/>
</dbReference>
<gene>
    <name evidence="1" type="ORF">CK203_009166</name>
</gene>
<protein>
    <submittedName>
        <fullName evidence="1">Uncharacterized protein</fullName>
    </submittedName>
</protein>
<evidence type="ECO:0000313" key="2">
    <source>
        <dbReference type="Proteomes" id="UP000288805"/>
    </source>
</evidence>
<comment type="caution">
    <text evidence="1">The sequence shown here is derived from an EMBL/GenBank/DDBJ whole genome shotgun (WGS) entry which is preliminary data.</text>
</comment>
<organism evidence="1 2">
    <name type="scientific">Vitis vinifera</name>
    <name type="common">Grape</name>
    <dbReference type="NCBI Taxonomy" id="29760"/>
    <lineage>
        <taxon>Eukaryota</taxon>
        <taxon>Viridiplantae</taxon>
        <taxon>Streptophyta</taxon>
        <taxon>Embryophyta</taxon>
        <taxon>Tracheophyta</taxon>
        <taxon>Spermatophyta</taxon>
        <taxon>Magnoliopsida</taxon>
        <taxon>eudicotyledons</taxon>
        <taxon>Gunneridae</taxon>
        <taxon>Pentapetalae</taxon>
        <taxon>rosids</taxon>
        <taxon>Vitales</taxon>
        <taxon>Vitaceae</taxon>
        <taxon>Viteae</taxon>
        <taxon>Vitis</taxon>
    </lineage>
</organism>
<sequence length="199" mass="22367">MEALSYFMLRAVEGQFVKGLKAEHGRGWQADFVEKILSSLPICYLSTFVTGKRGEVSDCTLGEGILGFEHQKTKFWNNSWCGRPPLIHYFPELFQPAVHKGCLGHKLLGWVCGDLHNQNPSLEDISWIGSCPLWKACCTNCYPQYGVGISWLEDLKGMDFLVHSHYKPLMSQVASLPCKDLNSKRLVRSLNPSGFIVVS</sequence>
<reference evidence="1 2" key="1">
    <citation type="journal article" date="2018" name="PLoS Genet.">
        <title>Population sequencing reveals clonal diversity and ancestral inbreeding in the grapevine cultivar Chardonnay.</title>
        <authorList>
            <person name="Roach M.J."/>
            <person name="Johnson D.L."/>
            <person name="Bohlmann J."/>
            <person name="van Vuuren H.J."/>
            <person name="Jones S.J."/>
            <person name="Pretorius I.S."/>
            <person name="Schmidt S.A."/>
            <person name="Borneman A.R."/>
        </authorList>
    </citation>
    <scope>NUCLEOTIDE SEQUENCE [LARGE SCALE GENOMIC DNA]</scope>
    <source>
        <strain evidence="2">cv. Chardonnay</strain>
        <tissue evidence="1">Leaf</tissue>
    </source>
</reference>